<name>A0A9Q4AQY0_9HYPH</name>
<reference evidence="2" key="1">
    <citation type="submission" date="2022-06" db="EMBL/GenBank/DDBJ databases">
        <title>Devosia sp. XJ19-45 genome assembly.</title>
        <authorList>
            <person name="Li B."/>
            <person name="Cai M."/>
            <person name="Nie G."/>
            <person name="Li W."/>
        </authorList>
    </citation>
    <scope>NUCLEOTIDE SEQUENCE</scope>
    <source>
        <strain evidence="2">XJ19-45</strain>
    </source>
</reference>
<protein>
    <recommendedName>
        <fullName evidence="4">PepSY domain-containing protein</fullName>
    </recommendedName>
</protein>
<feature type="chain" id="PRO_5040491908" description="PepSY domain-containing protein" evidence="1">
    <location>
        <begin position="24"/>
        <end position="82"/>
    </location>
</feature>
<gene>
    <name evidence="2" type="ORF">NF348_16930</name>
</gene>
<dbReference type="RefSeq" id="WP_254675771.1">
    <property type="nucleotide sequence ID" value="NZ_JAMWDU010000007.1"/>
</dbReference>
<proteinExistence type="predicted"/>
<dbReference type="Proteomes" id="UP001060275">
    <property type="component" value="Unassembled WGS sequence"/>
</dbReference>
<keyword evidence="1" id="KW-0732">Signal</keyword>
<evidence type="ECO:0000313" key="2">
    <source>
        <dbReference type="EMBL" id="MCP8888799.1"/>
    </source>
</evidence>
<dbReference type="EMBL" id="JAMWDU010000007">
    <property type="protein sequence ID" value="MCP8888799.1"/>
    <property type="molecule type" value="Genomic_DNA"/>
</dbReference>
<evidence type="ECO:0008006" key="4">
    <source>
        <dbReference type="Google" id="ProtNLM"/>
    </source>
</evidence>
<organism evidence="2 3">
    <name type="scientific">Devosia ureilytica</name>
    <dbReference type="NCBI Taxonomy" id="2952754"/>
    <lineage>
        <taxon>Bacteria</taxon>
        <taxon>Pseudomonadati</taxon>
        <taxon>Pseudomonadota</taxon>
        <taxon>Alphaproteobacteria</taxon>
        <taxon>Hyphomicrobiales</taxon>
        <taxon>Devosiaceae</taxon>
        <taxon>Devosia</taxon>
    </lineage>
</organism>
<feature type="signal peptide" evidence="1">
    <location>
        <begin position="1"/>
        <end position="23"/>
    </location>
</feature>
<sequence>MNKIILPAVLAALAITAAAPAFANEDKVFDHSSVYVTQDIAAQGFNVVNVEEWGEYVVATVVDAEGHSSFKYFDPDTLTLVR</sequence>
<evidence type="ECO:0000313" key="3">
    <source>
        <dbReference type="Proteomes" id="UP001060275"/>
    </source>
</evidence>
<accession>A0A9Q4AQY0</accession>
<comment type="caution">
    <text evidence="2">The sequence shown here is derived from an EMBL/GenBank/DDBJ whole genome shotgun (WGS) entry which is preliminary data.</text>
</comment>
<keyword evidence="3" id="KW-1185">Reference proteome</keyword>
<dbReference type="AlphaFoldDB" id="A0A9Q4AQY0"/>
<evidence type="ECO:0000256" key="1">
    <source>
        <dbReference type="SAM" id="SignalP"/>
    </source>
</evidence>